<sequence length="89" mass="9679">MAMEDNAAIPVSSIDIHPLSEMKMDRGSQIDTSNKNYGSKYGAWKLSALLWPLRDIQSGFIPMLASSLPALCGSCDVAENGEHIIIRTV</sequence>
<reference evidence="1 2" key="1">
    <citation type="journal article" date="2024" name="Plant Biotechnol. J.">
        <title>Genome and CRISPR/Cas9 system of a widespread forest tree (Populus alba) in the world.</title>
        <authorList>
            <person name="Liu Y.J."/>
            <person name="Jiang P.F."/>
            <person name="Han X.M."/>
            <person name="Li X.Y."/>
            <person name="Wang H.M."/>
            <person name="Wang Y.J."/>
            <person name="Wang X.X."/>
            <person name="Zeng Q.Y."/>
        </authorList>
    </citation>
    <scope>NUCLEOTIDE SEQUENCE [LARGE SCALE GENOMIC DNA]</scope>
    <source>
        <strain evidence="2">cv. PAL-ZL1</strain>
    </source>
</reference>
<evidence type="ECO:0000313" key="1">
    <source>
        <dbReference type="EMBL" id="KAL3566442.1"/>
    </source>
</evidence>
<proteinExistence type="predicted"/>
<protein>
    <submittedName>
        <fullName evidence="1">Uncharacterized protein</fullName>
    </submittedName>
</protein>
<organism evidence="1 2">
    <name type="scientific">Populus alba</name>
    <name type="common">White poplar</name>
    <dbReference type="NCBI Taxonomy" id="43335"/>
    <lineage>
        <taxon>Eukaryota</taxon>
        <taxon>Viridiplantae</taxon>
        <taxon>Streptophyta</taxon>
        <taxon>Embryophyta</taxon>
        <taxon>Tracheophyta</taxon>
        <taxon>Spermatophyta</taxon>
        <taxon>Magnoliopsida</taxon>
        <taxon>eudicotyledons</taxon>
        <taxon>Gunneridae</taxon>
        <taxon>Pentapetalae</taxon>
        <taxon>rosids</taxon>
        <taxon>fabids</taxon>
        <taxon>Malpighiales</taxon>
        <taxon>Salicaceae</taxon>
        <taxon>Saliceae</taxon>
        <taxon>Populus</taxon>
    </lineage>
</organism>
<dbReference type="EMBL" id="RCHU02000018">
    <property type="protein sequence ID" value="KAL3566442.1"/>
    <property type="molecule type" value="Genomic_DNA"/>
</dbReference>
<dbReference type="Proteomes" id="UP000309997">
    <property type="component" value="Unassembled WGS sequence"/>
</dbReference>
<gene>
    <name evidence="1" type="ORF">D5086_031857</name>
</gene>
<keyword evidence="2" id="KW-1185">Reference proteome</keyword>
<name>A0ACC4AJR3_POPAL</name>
<accession>A0ACC4AJR3</accession>
<evidence type="ECO:0000313" key="2">
    <source>
        <dbReference type="Proteomes" id="UP000309997"/>
    </source>
</evidence>
<comment type="caution">
    <text evidence="1">The sequence shown here is derived from an EMBL/GenBank/DDBJ whole genome shotgun (WGS) entry which is preliminary data.</text>
</comment>